<feature type="transmembrane region" description="Helical" evidence="1">
    <location>
        <begin position="12"/>
        <end position="32"/>
    </location>
</feature>
<evidence type="ECO:0000313" key="2">
    <source>
        <dbReference type="EMBL" id="MCI2242143.1"/>
    </source>
</evidence>
<proteinExistence type="predicted"/>
<feature type="transmembrane region" description="Helical" evidence="1">
    <location>
        <begin position="52"/>
        <end position="72"/>
    </location>
</feature>
<name>A0ABS9WGZ2_9ACTN</name>
<reference evidence="2" key="1">
    <citation type="submission" date="2021-11" db="EMBL/GenBank/DDBJ databases">
        <title>A Novel Adlercreutzia Species, isolated from a Allomyrina dichotoma larva feces.</title>
        <authorList>
            <person name="Suh M.K."/>
        </authorList>
    </citation>
    <scope>NUCLEOTIDE SEQUENCE</scope>
    <source>
        <strain evidence="2">JBNU-10</strain>
    </source>
</reference>
<evidence type="ECO:0000313" key="3">
    <source>
        <dbReference type="Proteomes" id="UP001430755"/>
    </source>
</evidence>
<organism evidence="2 3">
    <name type="scientific">Adlercreutzia faecimuris</name>
    <dbReference type="NCBI Taxonomy" id="2897341"/>
    <lineage>
        <taxon>Bacteria</taxon>
        <taxon>Bacillati</taxon>
        <taxon>Actinomycetota</taxon>
        <taxon>Coriobacteriia</taxon>
        <taxon>Eggerthellales</taxon>
        <taxon>Eggerthellaceae</taxon>
        <taxon>Adlercreutzia</taxon>
    </lineage>
</organism>
<dbReference type="RefSeq" id="WP_160707871.1">
    <property type="nucleotide sequence ID" value="NZ_JAJMLW010000002.1"/>
</dbReference>
<evidence type="ECO:0000256" key="1">
    <source>
        <dbReference type="SAM" id="Phobius"/>
    </source>
</evidence>
<keyword evidence="1" id="KW-0472">Membrane</keyword>
<dbReference type="EMBL" id="JAJMLW010000002">
    <property type="protein sequence ID" value="MCI2242143.1"/>
    <property type="molecule type" value="Genomic_DNA"/>
</dbReference>
<feature type="transmembrane region" description="Helical" evidence="1">
    <location>
        <begin position="120"/>
        <end position="143"/>
    </location>
</feature>
<protein>
    <recommendedName>
        <fullName evidence="4">DUF2798 domain-containing protein</fullName>
    </recommendedName>
</protein>
<feature type="transmembrane region" description="Helical" evidence="1">
    <location>
        <begin position="84"/>
        <end position="108"/>
    </location>
</feature>
<keyword evidence="3" id="KW-1185">Reference proteome</keyword>
<dbReference type="Proteomes" id="UP001430755">
    <property type="component" value="Unassembled WGS sequence"/>
</dbReference>
<sequence>MFKGPQGFGRMMNILMCAIMCAVLSIAIPLIIEGATGAQGLLNPIGFVQSFVLSFCIAYPFGDLVPAVAWGGTLAARMGASGPVAYLIQCVVTAVLLITCIAFTVSFVNNIATPGGMGAVTGFFAMIWPGALGFGFLAILLTLGPCMKVAAKATGFDPAAAAAAA</sequence>
<evidence type="ECO:0008006" key="4">
    <source>
        <dbReference type="Google" id="ProtNLM"/>
    </source>
</evidence>
<keyword evidence="1" id="KW-1133">Transmembrane helix</keyword>
<comment type="caution">
    <text evidence="2">The sequence shown here is derived from an EMBL/GenBank/DDBJ whole genome shotgun (WGS) entry which is preliminary data.</text>
</comment>
<keyword evidence="1" id="KW-0812">Transmembrane</keyword>
<gene>
    <name evidence="2" type="ORF">LPT13_07240</name>
</gene>
<accession>A0ABS9WGZ2</accession>